<keyword evidence="1" id="KW-1133">Transmembrane helix</keyword>
<evidence type="ECO:0008006" key="4">
    <source>
        <dbReference type="Google" id="ProtNLM"/>
    </source>
</evidence>
<evidence type="ECO:0000313" key="2">
    <source>
        <dbReference type="EMBL" id="WDF70335.1"/>
    </source>
</evidence>
<name>A0ABY7WMV0_9SPHI</name>
<proteinExistence type="predicted"/>
<dbReference type="Proteomes" id="UP001221558">
    <property type="component" value="Chromosome"/>
</dbReference>
<dbReference type="EMBL" id="CP117880">
    <property type="protein sequence ID" value="WDF70335.1"/>
    <property type="molecule type" value="Genomic_DNA"/>
</dbReference>
<feature type="transmembrane region" description="Helical" evidence="1">
    <location>
        <begin position="87"/>
        <end position="105"/>
    </location>
</feature>
<accession>A0ABY7WMV0</accession>
<sequence length="168" mass="17655">MNKIPTNLLAGAAGALLLNIIHELARHTVKDAPRVQEIGEEGLVKLTESFGVEAPKGETLYASTLAGDLITNALYYSAVGRGKEQHIWLRGLGLGLTAGLGALTLPKPLGLDDKPVKGSVLTQVLTVAWYTFGGLAAAGVANYLHKRAEQKEKEAVSDVEDVAIGTVS</sequence>
<feature type="transmembrane region" description="Helical" evidence="1">
    <location>
        <begin position="125"/>
        <end position="144"/>
    </location>
</feature>
<organism evidence="2 3">
    <name type="scientific">Sphingobacterium oryzagri</name>
    <dbReference type="NCBI Taxonomy" id="3025669"/>
    <lineage>
        <taxon>Bacteria</taxon>
        <taxon>Pseudomonadati</taxon>
        <taxon>Bacteroidota</taxon>
        <taxon>Sphingobacteriia</taxon>
        <taxon>Sphingobacteriales</taxon>
        <taxon>Sphingobacteriaceae</taxon>
        <taxon>Sphingobacterium</taxon>
    </lineage>
</organism>
<keyword evidence="1" id="KW-0812">Transmembrane</keyword>
<evidence type="ECO:0000256" key="1">
    <source>
        <dbReference type="SAM" id="Phobius"/>
    </source>
</evidence>
<dbReference type="RefSeq" id="WP_274269044.1">
    <property type="nucleotide sequence ID" value="NZ_CP117880.1"/>
</dbReference>
<keyword evidence="1" id="KW-0472">Membrane</keyword>
<keyword evidence="3" id="KW-1185">Reference proteome</keyword>
<gene>
    <name evidence="2" type="ORF">PQ465_08130</name>
</gene>
<evidence type="ECO:0000313" key="3">
    <source>
        <dbReference type="Proteomes" id="UP001221558"/>
    </source>
</evidence>
<reference evidence="2 3" key="1">
    <citation type="submission" date="2023-02" db="EMBL/GenBank/DDBJ databases">
        <title>Genome sequence of Sphingobacterium sp. KACC 22765.</title>
        <authorList>
            <person name="Kim S."/>
            <person name="Heo J."/>
            <person name="Kwon S.-W."/>
        </authorList>
    </citation>
    <scope>NUCLEOTIDE SEQUENCE [LARGE SCALE GENOMIC DNA]</scope>
    <source>
        <strain evidence="2 3">KACC 22765</strain>
    </source>
</reference>
<protein>
    <recommendedName>
        <fullName evidence="4">DUF1440 domain-containing protein</fullName>
    </recommendedName>
</protein>